<dbReference type="PANTHER" id="PTHR33064:SF37">
    <property type="entry name" value="RIBONUCLEASE H"/>
    <property type="match status" value="1"/>
</dbReference>
<dbReference type="InterPro" id="IPR041577">
    <property type="entry name" value="RT_RNaseH_2"/>
</dbReference>
<protein>
    <submittedName>
        <fullName evidence="2">Reverse transcriptase</fullName>
    </submittedName>
</protein>
<comment type="caution">
    <text evidence="2">The sequence shown here is derived from an EMBL/GenBank/DDBJ whole genome shotgun (WGS) entry which is preliminary data.</text>
</comment>
<dbReference type="Pfam" id="PF17919">
    <property type="entry name" value="RT_RNaseH_2"/>
    <property type="match status" value="1"/>
</dbReference>
<dbReference type="SUPFAM" id="SSF56672">
    <property type="entry name" value="DNA/RNA polymerases"/>
    <property type="match status" value="1"/>
</dbReference>
<evidence type="ECO:0000259" key="1">
    <source>
        <dbReference type="Pfam" id="PF17919"/>
    </source>
</evidence>
<keyword evidence="2" id="KW-0695">RNA-directed DNA polymerase</keyword>
<keyword evidence="2" id="KW-0548">Nucleotidyltransferase</keyword>
<dbReference type="Gene3D" id="3.10.10.10">
    <property type="entry name" value="HIV Type 1 Reverse Transcriptase, subunit A, domain 1"/>
    <property type="match status" value="1"/>
</dbReference>
<feature type="domain" description="Reverse transcriptase/retrotransposon-derived protein RNase H-like" evidence="1">
    <location>
        <begin position="286"/>
        <end position="327"/>
    </location>
</feature>
<dbReference type="InterPro" id="IPR051320">
    <property type="entry name" value="Viral_Replic_Matur_Polypro"/>
</dbReference>
<organism evidence="2 3">
    <name type="scientific">Tanacetum coccineum</name>
    <dbReference type="NCBI Taxonomy" id="301880"/>
    <lineage>
        <taxon>Eukaryota</taxon>
        <taxon>Viridiplantae</taxon>
        <taxon>Streptophyta</taxon>
        <taxon>Embryophyta</taxon>
        <taxon>Tracheophyta</taxon>
        <taxon>Spermatophyta</taxon>
        <taxon>Magnoliopsida</taxon>
        <taxon>eudicotyledons</taxon>
        <taxon>Gunneridae</taxon>
        <taxon>Pentapetalae</taxon>
        <taxon>asterids</taxon>
        <taxon>campanulids</taxon>
        <taxon>Asterales</taxon>
        <taxon>Asteraceae</taxon>
        <taxon>Asteroideae</taxon>
        <taxon>Anthemideae</taxon>
        <taxon>Anthemidinae</taxon>
        <taxon>Tanacetum</taxon>
    </lineage>
</organism>
<proteinExistence type="predicted"/>
<dbReference type="EMBL" id="BQNB010014687">
    <property type="protein sequence ID" value="GJT31213.1"/>
    <property type="molecule type" value="Genomic_DNA"/>
</dbReference>
<sequence length="328" mass="37289">MVSTRMDDATKQFINEAIQEAITAAMTAIQQRIDGVCLRQETLATEMQNQNNGQLVGGNAANRVNGYGRLTKRQWPRSNVGRYSEEFLEDFGAVCEGSNGKFKELRKHYNSRMFKPRLNYKTYCLVHMQEVANESRTKSNQYIQVIEMLLALVLVVMVEVIKKEYEEKRAKNQCFYRDQKYVPGHKCMGQMFVLEVLATPDEEGEELIREECLAEEIKGVNSSNIKPYRYPPIQKDTIEAMVKELLDSGMIRQSNSAFSSPIVMVKNVADRVLHLFPCLPLLLHRATSSFHALQQAMVQSLVLALPNFEKEFIIETDASGYGVGAVLQ</sequence>
<reference evidence="2" key="1">
    <citation type="journal article" date="2022" name="Int. J. Mol. Sci.">
        <title>Draft Genome of Tanacetum Coccineum: Genomic Comparison of Closely Related Tanacetum-Family Plants.</title>
        <authorList>
            <person name="Yamashiro T."/>
            <person name="Shiraishi A."/>
            <person name="Nakayama K."/>
            <person name="Satake H."/>
        </authorList>
    </citation>
    <scope>NUCLEOTIDE SEQUENCE</scope>
</reference>
<evidence type="ECO:0000313" key="3">
    <source>
        <dbReference type="Proteomes" id="UP001151760"/>
    </source>
</evidence>
<keyword evidence="3" id="KW-1185">Reference proteome</keyword>
<gene>
    <name evidence="2" type="ORF">Tco_0911488</name>
</gene>
<keyword evidence="2" id="KW-0808">Transferase</keyword>
<accession>A0ABQ5CZ36</accession>
<dbReference type="InterPro" id="IPR043502">
    <property type="entry name" value="DNA/RNA_pol_sf"/>
</dbReference>
<reference evidence="2" key="2">
    <citation type="submission" date="2022-01" db="EMBL/GenBank/DDBJ databases">
        <authorList>
            <person name="Yamashiro T."/>
            <person name="Shiraishi A."/>
            <person name="Satake H."/>
            <person name="Nakayama K."/>
        </authorList>
    </citation>
    <scope>NUCLEOTIDE SEQUENCE</scope>
</reference>
<name>A0ABQ5CZ36_9ASTR</name>
<dbReference type="Proteomes" id="UP001151760">
    <property type="component" value="Unassembled WGS sequence"/>
</dbReference>
<dbReference type="GO" id="GO:0003964">
    <property type="term" value="F:RNA-directed DNA polymerase activity"/>
    <property type="evidence" value="ECO:0007669"/>
    <property type="project" value="UniProtKB-KW"/>
</dbReference>
<evidence type="ECO:0000313" key="2">
    <source>
        <dbReference type="EMBL" id="GJT31213.1"/>
    </source>
</evidence>
<dbReference type="PANTHER" id="PTHR33064">
    <property type="entry name" value="POL PROTEIN"/>
    <property type="match status" value="1"/>
</dbReference>